<feature type="domain" description="Peptidase A1" evidence="4">
    <location>
        <begin position="39"/>
        <end position="379"/>
    </location>
</feature>
<reference evidence="8" key="1">
    <citation type="submission" date="2016-11" db="UniProtKB">
        <authorList>
            <consortium name="WormBaseParasite"/>
        </authorList>
    </citation>
    <scope>IDENTIFICATION</scope>
</reference>
<accession>A0A1I7SRR2</accession>
<dbReference type="AlphaFoldDB" id="A0A1I7SRR2"/>
<dbReference type="InterPro" id="IPR033121">
    <property type="entry name" value="PEPTIDASE_A1"/>
</dbReference>
<dbReference type="eggNOG" id="KOG1339">
    <property type="taxonomic scope" value="Eukaryota"/>
</dbReference>
<keyword evidence="2" id="KW-1015">Disulfide bond</keyword>
<dbReference type="InterPro" id="IPR001461">
    <property type="entry name" value="Aspartic_peptidase_A1"/>
</dbReference>
<name>A0A1I7SRR2_BURXY</name>
<dbReference type="SUPFAM" id="SSF50630">
    <property type="entry name" value="Acid proteases"/>
    <property type="match status" value="1"/>
</dbReference>
<dbReference type="InterPro" id="IPR021109">
    <property type="entry name" value="Peptidase_aspartic_dom_sf"/>
</dbReference>
<dbReference type="OrthoDB" id="771136at2759"/>
<feature type="chain" id="PRO_5035399926" evidence="3">
    <location>
        <begin position="17"/>
        <end position="387"/>
    </location>
</feature>
<evidence type="ECO:0000259" key="4">
    <source>
        <dbReference type="PROSITE" id="PS51767"/>
    </source>
</evidence>
<evidence type="ECO:0000256" key="3">
    <source>
        <dbReference type="SAM" id="SignalP"/>
    </source>
</evidence>
<evidence type="ECO:0000256" key="1">
    <source>
        <dbReference type="ARBA" id="ARBA00007447"/>
    </source>
</evidence>
<dbReference type="PRINTS" id="PR00792">
    <property type="entry name" value="PEPSIN"/>
</dbReference>
<evidence type="ECO:0000313" key="8">
    <source>
        <dbReference type="WBParaSite" id="BXY_1572900.1"/>
    </source>
</evidence>
<dbReference type="SMR" id="A0A1I7SRR2"/>
<feature type="disulfide bond" evidence="2">
    <location>
        <begin position="70"/>
        <end position="105"/>
    </location>
</feature>
<dbReference type="PANTHER" id="PTHR47966:SF1">
    <property type="entry name" value="ASPARTYL PROTEINASE"/>
    <property type="match status" value="1"/>
</dbReference>
<proteinExistence type="inferred from homology"/>
<dbReference type="EMBL" id="CAJFDI010000002">
    <property type="protein sequence ID" value="CAD5217897.1"/>
    <property type="molecule type" value="Genomic_DNA"/>
</dbReference>
<feature type="signal peptide" evidence="3">
    <location>
        <begin position="1"/>
        <end position="16"/>
    </location>
</feature>
<evidence type="ECO:0000313" key="7">
    <source>
        <dbReference type="Proteomes" id="UP000659654"/>
    </source>
</evidence>
<dbReference type="GO" id="GO:0006508">
    <property type="term" value="P:proteolysis"/>
    <property type="evidence" value="ECO:0007669"/>
    <property type="project" value="InterPro"/>
</dbReference>
<dbReference type="Pfam" id="PF00026">
    <property type="entry name" value="Asp"/>
    <property type="match status" value="1"/>
</dbReference>
<dbReference type="PANTHER" id="PTHR47966">
    <property type="entry name" value="BETA-SITE APP-CLEAVING ENZYME, ISOFORM A-RELATED"/>
    <property type="match status" value="1"/>
</dbReference>
<dbReference type="GO" id="GO:0004190">
    <property type="term" value="F:aspartic-type endopeptidase activity"/>
    <property type="evidence" value="ECO:0007669"/>
    <property type="project" value="InterPro"/>
</dbReference>
<keyword evidence="7" id="KW-1185">Reference proteome</keyword>
<dbReference type="WBParaSite" id="BXY_1572900.1">
    <property type="protein sequence ID" value="BXY_1572900.1"/>
    <property type="gene ID" value="BXY_1572900"/>
</dbReference>
<dbReference type="Proteomes" id="UP000095284">
    <property type="component" value="Unplaced"/>
</dbReference>
<evidence type="ECO:0000256" key="2">
    <source>
        <dbReference type="PIRSR" id="PIRSR601461-2"/>
    </source>
</evidence>
<protein>
    <submittedName>
        <fullName evidence="5">(pine wood nematode) hypothetical protein</fullName>
    </submittedName>
    <submittedName>
        <fullName evidence="8">Peptidase A1 domain-containing protein</fullName>
    </submittedName>
</protein>
<dbReference type="PROSITE" id="PS51767">
    <property type="entry name" value="PEPTIDASE_A1"/>
    <property type="match status" value="1"/>
</dbReference>
<dbReference type="Gene3D" id="2.40.70.10">
    <property type="entry name" value="Acid Proteases"/>
    <property type="match status" value="2"/>
</dbReference>
<dbReference type="EMBL" id="CAJFCV020000002">
    <property type="protein sequence ID" value="CAG9101950.1"/>
    <property type="molecule type" value="Genomic_DNA"/>
</dbReference>
<gene>
    <name evidence="5" type="ORF">BXYJ_LOCUS5290</name>
</gene>
<reference evidence="5" key="2">
    <citation type="submission" date="2020-09" db="EMBL/GenBank/DDBJ databases">
        <authorList>
            <person name="Kikuchi T."/>
        </authorList>
    </citation>
    <scope>NUCLEOTIDE SEQUENCE</scope>
    <source>
        <strain evidence="5">Ka4C1</strain>
    </source>
</reference>
<evidence type="ECO:0000313" key="6">
    <source>
        <dbReference type="Proteomes" id="UP000095284"/>
    </source>
</evidence>
<keyword evidence="3" id="KW-0732">Signal</keyword>
<organism evidence="6 8">
    <name type="scientific">Bursaphelenchus xylophilus</name>
    <name type="common">Pinewood nematode worm</name>
    <name type="synonym">Aphelenchoides xylophilus</name>
    <dbReference type="NCBI Taxonomy" id="6326"/>
    <lineage>
        <taxon>Eukaryota</taxon>
        <taxon>Metazoa</taxon>
        <taxon>Ecdysozoa</taxon>
        <taxon>Nematoda</taxon>
        <taxon>Chromadorea</taxon>
        <taxon>Rhabditida</taxon>
        <taxon>Tylenchina</taxon>
        <taxon>Tylenchomorpha</taxon>
        <taxon>Aphelenchoidea</taxon>
        <taxon>Aphelenchoididae</taxon>
        <taxon>Bursaphelenchus</taxon>
    </lineage>
</organism>
<dbReference type="CDD" id="cd05471">
    <property type="entry name" value="pepsin_like"/>
    <property type="match status" value="1"/>
</dbReference>
<dbReference type="Proteomes" id="UP000582659">
    <property type="component" value="Unassembled WGS sequence"/>
</dbReference>
<evidence type="ECO:0000313" key="5">
    <source>
        <dbReference type="EMBL" id="CAD5217897.1"/>
    </source>
</evidence>
<sequence>MSAKLVLLLLLGIVYGAKYDGSIYGVDNQLTLERIGDALVGSISIGTPAQDFSLAFSTESSSLWVPDTKCPCNSECTIGGDALCYASCKFHCCSKANNDDDVGLCDKKNVYNPEESQSHTARSARLTEIISGTPTNLTSAYETVHFGASHATSLSARNIIIGHGSSFPEKFADQKFDGAFGLGRRAPDQFKAPLEQLAENGVIASPLATLSIPDAAGNGYATIGRIDETYCDFGKDKTFAVVSDDSWKIALKAAYFGGKEYLRGYTATINTDSPYLYVPEAAWDWVKGRLTYEQATDKYTVSCRRGKEIFLSTTFHVGGRTFSAFTVPQNQILVDKRNDHCEVNVRSSGKANEFVLGRPFLNQRCVVFDYRGYLGIADVRKPKYTLN</sequence>
<dbReference type="InterPro" id="IPR034164">
    <property type="entry name" value="Pepsin-like_dom"/>
</dbReference>
<comment type="similarity">
    <text evidence="1">Belongs to the peptidase A1 family.</text>
</comment>
<dbReference type="Proteomes" id="UP000659654">
    <property type="component" value="Unassembled WGS sequence"/>
</dbReference>